<evidence type="ECO:0000313" key="1">
    <source>
        <dbReference type="EMBL" id="KDO66248.1"/>
    </source>
</evidence>
<dbReference type="AlphaFoldDB" id="A0A067FFZ7"/>
<accession>A0A067FFZ7</accession>
<organism evidence="1 2">
    <name type="scientific">Citrus sinensis</name>
    <name type="common">Sweet orange</name>
    <name type="synonym">Citrus aurantium var. sinensis</name>
    <dbReference type="NCBI Taxonomy" id="2711"/>
    <lineage>
        <taxon>Eukaryota</taxon>
        <taxon>Viridiplantae</taxon>
        <taxon>Streptophyta</taxon>
        <taxon>Embryophyta</taxon>
        <taxon>Tracheophyta</taxon>
        <taxon>Spermatophyta</taxon>
        <taxon>Magnoliopsida</taxon>
        <taxon>eudicotyledons</taxon>
        <taxon>Gunneridae</taxon>
        <taxon>Pentapetalae</taxon>
        <taxon>rosids</taxon>
        <taxon>malvids</taxon>
        <taxon>Sapindales</taxon>
        <taxon>Rutaceae</taxon>
        <taxon>Aurantioideae</taxon>
        <taxon>Citrus</taxon>
    </lineage>
</organism>
<evidence type="ECO:0000313" key="2">
    <source>
        <dbReference type="Proteomes" id="UP000027120"/>
    </source>
</evidence>
<sequence length="259" mass="29628">MSWQAHLATGIYRWRFPYTSCEISVTKGASFVSSSSSWTNKTNASSFYHHTTPHLTPLYRSPPPELKRVSEAVWGPVVIIFPKMPPQTHENTSENVVDTDIDDIDDIDMQRFSSHGGCCFWIPCFGSKPGQSPSSVWWERIRAVDYNYKANDAPWWTRGWKRLREWSEITAGPKWKTFIRTFRKNHQRFVICVRGGCAGGAQHRQQPKFYYDPLSYSLNFDEGAATDEDLASRDFSSRFASVVFGKDTPPLTTPLNLVT</sequence>
<dbReference type="PANTHER" id="PTHR47076:SF1">
    <property type="entry name" value="NHL DOMAIN PROTEIN"/>
    <property type="match status" value="1"/>
</dbReference>
<proteinExistence type="predicted"/>
<gene>
    <name evidence="1" type="ORF">CISIN_1g044380mg</name>
</gene>
<name>A0A067FFZ7_CITSI</name>
<dbReference type="Proteomes" id="UP000027120">
    <property type="component" value="Unassembled WGS sequence"/>
</dbReference>
<keyword evidence="2" id="KW-1185">Reference proteome</keyword>
<protein>
    <submittedName>
        <fullName evidence="1">Uncharacterized protein</fullName>
    </submittedName>
</protein>
<dbReference type="PANTHER" id="PTHR47076">
    <property type="entry name" value="NHL DOMAIN PROTEIN"/>
    <property type="match status" value="1"/>
</dbReference>
<dbReference type="EMBL" id="KK784900">
    <property type="protein sequence ID" value="KDO66248.1"/>
    <property type="molecule type" value="Genomic_DNA"/>
</dbReference>
<dbReference type="STRING" id="2711.A0A067FFZ7"/>
<reference evidence="1 2" key="1">
    <citation type="submission" date="2014-04" db="EMBL/GenBank/DDBJ databases">
        <authorList>
            <consortium name="International Citrus Genome Consortium"/>
            <person name="Gmitter F."/>
            <person name="Chen C."/>
            <person name="Farmerie W."/>
            <person name="Harkins T."/>
            <person name="Desany B."/>
            <person name="Mohiuddin M."/>
            <person name="Kodira C."/>
            <person name="Borodovsky M."/>
            <person name="Lomsadze A."/>
            <person name="Burns P."/>
            <person name="Jenkins J."/>
            <person name="Prochnik S."/>
            <person name="Shu S."/>
            <person name="Chapman J."/>
            <person name="Pitluck S."/>
            <person name="Schmutz J."/>
            <person name="Rokhsar D."/>
        </authorList>
    </citation>
    <scope>NUCLEOTIDE SEQUENCE</scope>
</reference>